<dbReference type="OrthoDB" id="5507056at2"/>
<dbReference type="EMBL" id="CP002606">
    <property type="protein sequence ID" value="AEA34622.1"/>
    <property type="molecule type" value="Genomic_DNA"/>
</dbReference>
<evidence type="ECO:0000256" key="2">
    <source>
        <dbReference type="ARBA" id="ARBA00022695"/>
    </source>
</evidence>
<keyword evidence="1" id="KW-0808">Transferase</keyword>
<dbReference type="KEGG" id="hmr:Hipma_1677"/>
<reference evidence="5 6" key="1">
    <citation type="journal article" date="2011" name="Stand. Genomic Sci.">
        <title>Complete genome sequence of the thermophilic sulfur-reducer Hippea maritima type strain (MH(2)).</title>
        <authorList>
            <person name="Huntemann M."/>
            <person name="Lu M."/>
            <person name="Nolan M."/>
            <person name="Lapidus A."/>
            <person name="Lucas S."/>
            <person name="Hammon N."/>
            <person name="Deshpande S."/>
            <person name="Cheng J.F."/>
            <person name="Tapia R."/>
            <person name="Han C."/>
            <person name="Goodwin L."/>
            <person name="Pitluck S."/>
            <person name="Liolios K."/>
            <person name="Pagani I."/>
            <person name="Ivanova N."/>
            <person name="Ovchinikova G."/>
            <person name="Pati A."/>
            <person name="Chen A."/>
            <person name="Palaniappan K."/>
            <person name="Land M."/>
            <person name="Hauser L."/>
            <person name="Jeffries C.D."/>
            <person name="Detter J.C."/>
            <person name="Brambilla E.M."/>
            <person name="Rohde M."/>
            <person name="Spring S."/>
            <person name="Goker M."/>
            <person name="Woyke T."/>
            <person name="Bristow J."/>
            <person name="Eisen J.A."/>
            <person name="Markowitz V."/>
            <person name="Hugenholtz P."/>
            <person name="Kyrpides N.C."/>
            <person name="Klenk H.P."/>
            <person name="Mavromatis K."/>
        </authorList>
    </citation>
    <scope>NUCLEOTIDE SEQUENCE [LARGE SCALE GENOMIC DNA]</scope>
    <source>
        <strain evidence="6">ATCC 700847 / DSM 10411 / MH2</strain>
    </source>
</reference>
<dbReference type="Gene3D" id="1.10.8.60">
    <property type="match status" value="1"/>
</dbReference>
<dbReference type="GO" id="GO:0006261">
    <property type="term" value="P:DNA-templated DNA replication"/>
    <property type="evidence" value="ECO:0007669"/>
    <property type="project" value="TreeGrafter"/>
</dbReference>
<dbReference type="RefSeq" id="WP_013682647.1">
    <property type="nucleotide sequence ID" value="NC_015318.1"/>
</dbReference>
<keyword evidence="3" id="KW-0235">DNA replication</keyword>
<reference evidence="6" key="2">
    <citation type="submission" date="2011-03" db="EMBL/GenBank/DDBJ databases">
        <title>The complete genome of Hippea maritima DSM 10411.</title>
        <authorList>
            <consortium name="US DOE Joint Genome Institute (JGI-PGF)"/>
            <person name="Lucas S."/>
            <person name="Copeland A."/>
            <person name="Lapidus A."/>
            <person name="Bruce D."/>
            <person name="Goodwin L."/>
            <person name="Pitluck S."/>
            <person name="Peters L."/>
            <person name="Kyrpides N."/>
            <person name="Mavromatis K."/>
            <person name="Pagani I."/>
            <person name="Ivanova N."/>
            <person name="Mikhailova N."/>
            <person name="Lu M."/>
            <person name="Detter J.C."/>
            <person name="Tapia R."/>
            <person name="Han C."/>
            <person name="Land M."/>
            <person name="Hauser L."/>
            <person name="Markowitz V."/>
            <person name="Cheng J.-F."/>
            <person name="Hugenholtz P."/>
            <person name="Woyke T."/>
            <person name="Wu D."/>
            <person name="Spring S."/>
            <person name="Schroeder M."/>
            <person name="Brambilla E."/>
            <person name="Klenk H.-P."/>
            <person name="Eisen J.A."/>
        </authorList>
    </citation>
    <scope>NUCLEOTIDE SEQUENCE [LARGE SCALE GENOMIC DNA]</scope>
    <source>
        <strain evidence="6">ATCC 700847 / DSM 10411 / MH2</strain>
    </source>
</reference>
<organism evidence="5 6">
    <name type="scientific">Hippea maritima (strain ATCC 700847 / DSM 10411 / MH2)</name>
    <dbReference type="NCBI Taxonomy" id="760142"/>
    <lineage>
        <taxon>Bacteria</taxon>
        <taxon>Pseudomonadati</taxon>
        <taxon>Campylobacterota</taxon>
        <taxon>Desulfurellia</taxon>
        <taxon>Desulfurellales</taxon>
        <taxon>Hippeaceae</taxon>
        <taxon>Hippea</taxon>
    </lineage>
</organism>
<evidence type="ECO:0000256" key="4">
    <source>
        <dbReference type="ARBA" id="ARBA00022932"/>
    </source>
</evidence>
<evidence type="ECO:0000313" key="6">
    <source>
        <dbReference type="Proteomes" id="UP000008139"/>
    </source>
</evidence>
<evidence type="ECO:0000256" key="3">
    <source>
        <dbReference type="ARBA" id="ARBA00022705"/>
    </source>
</evidence>
<dbReference type="InterPro" id="IPR005790">
    <property type="entry name" value="DNA_polIII_delta"/>
</dbReference>
<evidence type="ECO:0000256" key="1">
    <source>
        <dbReference type="ARBA" id="ARBA00022679"/>
    </source>
</evidence>
<protein>
    <submittedName>
        <fullName evidence="5">DNA polymerase III delta</fullName>
    </submittedName>
</protein>
<evidence type="ECO:0000313" key="5">
    <source>
        <dbReference type="EMBL" id="AEA34622.1"/>
    </source>
</evidence>
<dbReference type="Gene3D" id="3.40.50.300">
    <property type="entry name" value="P-loop containing nucleotide triphosphate hydrolases"/>
    <property type="match status" value="1"/>
</dbReference>
<proteinExistence type="predicted"/>
<dbReference type="Proteomes" id="UP000008139">
    <property type="component" value="Chromosome"/>
</dbReference>
<accession>F2LUN2</accession>
<dbReference type="eggNOG" id="COG1466">
    <property type="taxonomic scope" value="Bacteria"/>
</dbReference>
<sequence length="305" mass="34809">MNQKQLKAQLKSKKVENFYIFCGDDYFIKDLYAKRIAKTKGAQIRKVVITDEAELRQIMAKALSKPLFQAKPLLLYGVVSTDLPKNLSITPPTHNILILDLERCKEEKENTVIFKPPKASEIASFIKNAASRNNKTITDEAVRLLSRSFEGKNTSYLKNTVDELLLLTYNKKQIEKEDAEKCLTLTANFDIKDIIDMVKTKDFVGIVEKIGQILSQIPPSLFVHIFSGEITKIIASCYCSQDCLRQTFKVFYPTPYTQLCKDIGENALKRLIKALYEIDKTLKSSSDEFSETMIKARLLLWMQGL</sequence>
<dbReference type="PANTHER" id="PTHR34388:SF1">
    <property type="entry name" value="DNA POLYMERASE III SUBUNIT DELTA"/>
    <property type="match status" value="1"/>
</dbReference>
<dbReference type="SUPFAM" id="SSF52540">
    <property type="entry name" value="P-loop containing nucleoside triphosphate hydrolases"/>
    <property type="match status" value="1"/>
</dbReference>
<dbReference type="GO" id="GO:0003887">
    <property type="term" value="F:DNA-directed DNA polymerase activity"/>
    <property type="evidence" value="ECO:0007669"/>
    <property type="project" value="UniProtKB-KW"/>
</dbReference>
<dbReference type="AlphaFoldDB" id="F2LUN2"/>
<dbReference type="PANTHER" id="PTHR34388">
    <property type="entry name" value="DNA POLYMERASE III SUBUNIT DELTA"/>
    <property type="match status" value="1"/>
</dbReference>
<dbReference type="STRING" id="760142.Hipma_1677"/>
<keyword evidence="4" id="KW-0239">DNA-directed DNA polymerase</keyword>
<name>F2LUN2_HIPMA</name>
<keyword evidence="2" id="KW-0548">Nucleotidyltransferase</keyword>
<dbReference type="GO" id="GO:0009360">
    <property type="term" value="C:DNA polymerase III complex"/>
    <property type="evidence" value="ECO:0007669"/>
    <property type="project" value="TreeGrafter"/>
</dbReference>
<keyword evidence="6" id="KW-1185">Reference proteome</keyword>
<dbReference type="InParanoid" id="F2LUN2"/>
<dbReference type="HOGENOM" id="CLU_911453_0_0_7"/>
<dbReference type="NCBIfam" id="TIGR01128">
    <property type="entry name" value="holA"/>
    <property type="match status" value="1"/>
</dbReference>
<gene>
    <name evidence="5" type="ordered locus">Hipma_1677</name>
</gene>
<dbReference type="GO" id="GO:0003677">
    <property type="term" value="F:DNA binding"/>
    <property type="evidence" value="ECO:0007669"/>
    <property type="project" value="InterPro"/>
</dbReference>
<dbReference type="InterPro" id="IPR027417">
    <property type="entry name" value="P-loop_NTPase"/>
</dbReference>